<feature type="transmembrane region" description="Helical" evidence="7">
    <location>
        <begin position="34"/>
        <end position="52"/>
    </location>
</feature>
<dbReference type="CDD" id="cd06261">
    <property type="entry name" value="TM_PBP2"/>
    <property type="match status" value="1"/>
</dbReference>
<dbReference type="Pfam" id="PF00528">
    <property type="entry name" value="BPD_transp_1"/>
    <property type="match status" value="1"/>
</dbReference>
<feature type="region of interest" description="Disordered" evidence="8">
    <location>
        <begin position="1"/>
        <end position="22"/>
    </location>
</feature>
<evidence type="ECO:0000256" key="1">
    <source>
        <dbReference type="ARBA" id="ARBA00004651"/>
    </source>
</evidence>
<name>A0ABY4N7C3_9MICO</name>
<dbReference type="EMBL" id="CP097218">
    <property type="protein sequence ID" value="UQN29254.1"/>
    <property type="molecule type" value="Genomic_DNA"/>
</dbReference>
<gene>
    <name evidence="10" type="ORF">M4486_16720</name>
</gene>
<evidence type="ECO:0000313" key="10">
    <source>
        <dbReference type="EMBL" id="UQN29254.1"/>
    </source>
</evidence>
<proteinExistence type="inferred from homology"/>
<dbReference type="InterPro" id="IPR000515">
    <property type="entry name" value="MetI-like"/>
</dbReference>
<dbReference type="PROSITE" id="PS50928">
    <property type="entry name" value="ABC_TM1"/>
    <property type="match status" value="1"/>
</dbReference>
<comment type="similarity">
    <text evidence="7">Belongs to the binding-protein-dependent transport system permease family.</text>
</comment>
<keyword evidence="11" id="KW-1185">Reference proteome</keyword>
<dbReference type="SUPFAM" id="SSF161098">
    <property type="entry name" value="MetI-like"/>
    <property type="match status" value="1"/>
</dbReference>
<keyword evidence="4 7" id="KW-0812">Transmembrane</keyword>
<evidence type="ECO:0000256" key="6">
    <source>
        <dbReference type="ARBA" id="ARBA00023136"/>
    </source>
</evidence>
<dbReference type="InterPro" id="IPR035906">
    <property type="entry name" value="MetI-like_sf"/>
</dbReference>
<sequence length="324" mass="35111">MAVTDMQSPPTTASPPPARRPRPSLLRRILRDRTVLLLALPGMVLLIGFQYFPLLGNVIAFQDFQPYLGTDESLWNGLDNFRILVTGDPAFLNALRNTLVLTLIQSVMIFPVPIVLALMVNSLMSEKLRQGVMSVLYLPHFLSWVIVVAVFQQMLGGSGMVNNLLRSNGLPTFDVIGNADLFKVLLTSQVIWKDTGWAAILFIAVLAGIDKSLYEAAAVDGASRFQQTLNVTLPGLRPIVILLFILQLGNSLSVGFEQIILQQQAVGIDASEVLDTYVFNEGIAGGQWGTAAAVGLVKSVIGLILVLAANKIAHAMGEEGVYRA</sequence>
<dbReference type="RefSeq" id="WP_249478458.1">
    <property type="nucleotide sequence ID" value="NZ_CP097218.1"/>
</dbReference>
<feature type="transmembrane region" description="Helical" evidence="7">
    <location>
        <begin position="288"/>
        <end position="309"/>
    </location>
</feature>
<evidence type="ECO:0000256" key="3">
    <source>
        <dbReference type="ARBA" id="ARBA00022475"/>
    </source>
</evidence>
<dbReference type="InterPro" id="IPR050809">
    <property type="entry name" value="UgpAE/MalFG_permease"/>
</dbReference>
<keyword evidence="6 7" id="KW-0472">Membrane</keyword>
<feature type="transmembrane region" description="Helical" evidence="7">
    <location>
        <begin position="99"/>
        <end position="123"/>
    </location>
</feature>
<reference evidence="10" key="1">
    <citation type="submission" date="2022-05" db="EMBL/GenBank/DDBJ databases">
        <title>Genomic analysis of Brachybacterium sp. CBA3104.</title>
        <authorList>
            <person name="Roh S.W."/>
            <person name="Kim Y.B."/>
            <person name="Kim Y."/>
        </authorList>
    </citation>
    <scope>NUCLEOTIDE SEQUENCE</scope>
    <source>
        <strain evidence="10">CBA3104</strain>
    </source>
</reference>
<evidence type="ECO:0000313" key="11">
    <source>
        <dbReference type="Proteomes" id="UP001055868"/>
    </source>
</evidence>
<dbReference type="Gene3D" id="1.10.3720.10">
    <property type="entry name" value="MetI-like"/>
    <property type="match status" value="1"/>
</dbReference>
<keyword evidence="5 7" id="KW-1133">Transmembrane helix</keyword>
<dbReference type="PANTHER" id="PTHR43227">
    <property type="entry name" value="BLL4140 PROTEIN"/>
    <property type="match status" value="1"/>
</dbReference>
<feature type="domain" description="ABC transmembrane type-1" evidence="9">
    <location>
        <begin position="95"/>
        <end position="309"/>
    </location>
</feature>
<protein>
    <submittedName>
        <fullName evidence="10">ABC transporter permease subunit</fullName>
    </submittedName>
</protein>
<organism evidence="10 11">
    <name type="scientific">Brachybacterium kimchii</name>
    <dbReference type="NCBI Taxonomy" id="2942909"/>
    <lineage>
        <taxon>Bacteria</taxon>
        <taxon>Bacillati</taxon>
        <taxon>Actinomycetota</taxon>
        <taxon>Actinomycetes</taxon>
        <taxon>Micrococcales</taxon>
        <taxon>Dermabacteraceae</taxon>
        <taxon>Brachybacterium</taxon>
    </lineage>
</organism>
<evidence type="ECO:0000259" key="9">
    <source>
        <dbReference type="PROSITE" id="PS50928"/>
    </source>
</evidence>
<keyword evidence="3" id="KW-1003">Cell membrane</keyword>
<evidence type="ECO:0000256" key="7">
    <source>
        <dbReference type="RuleBase" id="RU363032"/>
    </source>
</evidence>
<feature type="transmembrane region" description="Helical" evidence="7">
    <location>
        <begin position="135"/>
        <end position="155"/>
    </location>
</feature>
<dbReference type="Proteomes" id="UP001055868">
    <property type="component" value="Chromosome"/>
</dbReference>
<accession>A0ABY4N7C3</accession>
<evidence type="ECO:0000256" key="8">
    <source>
        <dbReference type="SAM" id="MobiDB-lite"/>
    </source>
</evidence>
<dbReference type="PANTHER" id="PTHR43227:SF11">
    <property type="entry name" value="BLL4140 PROTEIN"/>
    <property type="match status" value="1"/>
</dbReference>
<keyword evidence="2 7" id="KW-0813">Transport</keyword>
<evidence type="ECO:0000256" key="2">
    <source>
        <dbReference type="ARBA" id="ARBA00022448"/>
    </source>
</evidence>
<feature type="transmembrane region" description="Helical" evidence="7">
    <location>
        <begin position="190"/>
        <end position="209"/>
    </location>
</feature>
<comment type="subcellular location">
    <subcellularLocation>
        <location evidence="1 7">Cell membrane</location>
        <topology evidence="1 7">Multi-pass membrane protein</topology>
    </subcellularLocation>
</comment>
<evidence type="ECO:0000256" key="4">
    <source>
        <dbReference type="ARBA" id="ARBA00022692"/>
    </source>
</evidence>
<evidence type="ECO:0000256" key="5">
    <source>
        <dbReference type="ARBA" id="ARBA00022989"/>
    </source>
</evidence>